<feature type="compositionally biased region" description="Basic and acidic residues" evidence="1">
    <location>
        <begin position="16"/>
        <end position="27"/>
    </location>
</feature>
<proteinExistence type="predicted"/>
<dbReference type="InterPro" id="IPR035172">
    <property type="entry name" value="DUF5302"/>
</dbReference>
<evidence type="ECO:0008006" key="4">
    <source>
        <dbReference type="Google" id="ProtNLM"/>
    </source>
</evidence>
<dbReference type="Pfam" id="PF17227">
    <property type="entry name" value="DUF5302"/>
    <property type="match status" value="1"/>
</dbReference>
<dbReference type="OrthoDB" id="4319558at2"/>
<evidence type="ECO:0000256" key="1">
    <source>
        <dbReference type="SAM" id="MobiDB-lite"/>
    </source>
</evidence>
<reference evidence="2 3" key="1">
    <citation type="journal article" date="2018" name="Front. Microbiol.">
        <title>Novel Insights Into Bacterial Dimethylsulfoniopropionate Catabolism in the East China Sea.</title>
        <authorList>
            <person name="Liu J."/>
            <person name="Liu J."/>
            <person name="Zhang S.H."/>
            <person name="Liang J."/>
            <person name="Lin H."/>
            <person name="Song D."/>
            <person name="Yang G.P."/>
            <person name="Todd J.D."/>
            <person name="Zhang X.H."/>
        </authorList>
    </citation>
    <scope>NUCLEOTIDE SEQUENCE [LARGE SCALE GENOMIC DNA]</scope>
    <source>
        <strain evidence="2 3">ZYFD042</strain>
    </source>
</reference>
<gene>
    <name evidence="2" type="ORF">D8Y23_10510</name>
</gene>
<comment type="caution">
    <text evidence="2">The sequence shown here is derived from an EMBL/GenBank/DDBJ whole genome shotgun (WGS) entry which is preliminary data.</text>
</comment>
<name>A0A443JC62_9MICO</name>
<protein>
    <recommendedName>
        <fullName evidence="4">DUF5302 domain-containing protein</fullName>
    </recommendedName>
</protein>
<accession>A0A443JC62</accession>
<feature type="compositionally biased region" description="Polar residues" evidence="1">
    <location>
        <begin position="1"/>
        <end position="13"/>
    </location>
</feature>
<sequence>MSSNETPDATTGAASDEMKRKFKEALAKKNGQQRSGQAHLDGHSAVQGTHGAVTKREFRRKSG</sequence>
<dbReference type="Proteomes" id="UP000285970">
    <property type="component" value="Unassembled WGS sequence"/>
</dbReference>
<dbReference type="AlphaFoldDB" id="A0A443JC62"/>
<dbReference type="RefSeq" id="WP_128218088.1">
    <property type="nucleotide sequence ID" value="NZ_RBZY01000034.1"/>
</dbReference>
<evidence type="ECO:0000313" key="3">
    <source>
        <dbReference type="Proteomes" id="UP000285970"/>
    </source>
</evidence>
<evidence type="ECO:0000313" key="2">
    <source>
        <dbReference type="EMBL" id="RWR18082.1"/>
    </source>
</evidence>
<dbReference type="EMBL" id="RBZY01000034">
    <property type="protein sequence ID" value="RWR18082.1"/>
    <property type="molecule type" value="Genomic_DNA"/>
</dbReference>
<organism evidence="2 3">
    <name type="scientific">Microbacterium enclense</name>
    <dbReference type="NCBI Taxonomy" id="993073"/>
    <lineage>
        <taxon>Bacteria</taxon>
        <taxon>Bacillati</taxon>
        <taxon>Actinomycetota</taxon>
        <taxon>Actinomycetes</taxon>
        <taxon>Micrococcales</taxon>
        <taxon>Microbacteriaceae</taxon>
        <taxon>Microbacterium</taxon>
    </lineage>
</organism>
<feature type="region of interest" description="Disordered" evidence="1">
    <location>
        <begin position="1"/>
        <end position="63"/>
    </location>
</feature>